<dbReference type="NCBIfam" id="NF002677">
    <property type="entry name" value="PRK02406.1"/>
    <property type="match status" value="1"/>
</dbReference>
<dbReference type="CDD" id="cd03586">
    <property type="entry name" value="PolY_Pol_IV_kappa"/>
    <property type="match status" value="1"/>
</dbReference>
<dbReference type="GO" id="GO:0005829">
    <property type="term" value="C:cytosol"/>
    <property type="evidence" value="ECO:0007669"/>
    <property type="project" value="TreeGrafter"/>
</dbReference>
<evidence type="ECO:0000256" key="6">
    <source>
        <dbReference type="ARBA" id="ARBA00022695"/>
    </source>
</evidence>
<keyword evidence="8 15" id="KW-0479">Metal-binding</keyword>
<keyword evidence="9 15" id="KW-0227">DNA damage</keyword>
<comment type="catalytic activity">
    <reaction evidence="14 15">
        <text>DNA(n) + a 2'-deoxyribonucleoside 5'-triphosphate = DNA(n+1) + diphosphate</text>
        <dbReference type="Rhea" id="RHEA:22508"/>
        <dbReference type="Rhea" id="RHEA-COMP:17339"/>
        <dbReference type="Rhea" id="RHEA-COMP:17340"/>
        <dbReference type="ChEBI" id="CHEBI:33019"/>
        <dbReference type="ChEBI" id="CHEBI:61560"/>
        <dbReference type="ChEBI" id="CHEBI:173112"/>
        <dbReference type="EC" id="2.7.7.7"/>
    </reaction>
</comment>
<keyword evidence="5 15" id="KW-0808">Transferase</keyword>
<dbReference type="HAMAP" id="MF_01113">
    <property type="entry name" value="DNApol_IV"/>
    <property type="match status" value="1"/>
</dbReference>
<evidence type="ECO:0000256" key="1">
    <source>
        <dbReference type="ARBA" id="ARBA00004496"/>
    </source>
</evidence>
<dbReference type="InterPro" id="IPR043128">
    <property type="entry name" value="Rev_trsase/Diguanyl_cyclase"/>
</dbReference>
<dbReference type="Pfam" id="PF21999">
    <property type="entry name" value="IMS_HHH_1"/>
    <property type="match status" value="1"/>
</dbReference>
<dbReference type="SUPFAM" id="SSF56672">
    <property type="entry name" value="DNA/RNA polymerases"/>
    <property type="match status" value="1"/>
</dbReference>
<dbReference type="InterPro" id="IPR043502">
    <property type="entry name" value="DNA/RNA_pol_sf"/>
</dbReference>
<gene>
    <name evidence="15" type="primary">dinB</name>
    <name evidence="17" type="ORF">SAMN04244579_03119</name>
</gene>
<evidence type="ECO:0000256" key="7">
    <source>
        <dbReference type="ARBA" id="ARBA00022705"/>
    </source>
</evidence>
<dbReference type="InterPro" id="IPR050116">
    <property type="entry name" value="DNA_polymerase-Y"/>
</dbReference>
<evidence type="ECO:0000256" key="12">
    <source>
        <dbReference type="ARBA" id="ARBA00023125"/>
    </source>
</evidence>
<dbReference type="GO" id="GO:0000287">
    <property type="term" value="F:magnesium ion binding"/>
    <property type="evidence" value="ECO:0007669"/>
    <property type="project" value="UniProtKB-UniRule"/>
</dbReference>
<dbReference type="EMBL" id="FNYO01000038">
    <property type="protein sequence ID" value="SEJ09986.1"/>
    <property type="molecule type" value="Genomic_DNA"/>
</dbReference>
<evidence type="ECO:0000256" key="11">
    <source>
        <dbReference type="ARBA" id="ARBA00022932"/>
    </source>
</evidence>
<dbReference type="GO" id="GO:0003887">
    <property type="term" value="F:DNA-directed DNA polymerase activity"/>
    <property type="evidence" value="ECO:0007669"/>
    <property type="project" value="UniProtKB-UniRule"/>
</dbReference>
<accession>A0A1H6W2C0</accession>
<name>A0A1H6W2C0_9GAMM</name>
<evidence type="ECO:0000256" key="10">
    <source>
        <dbReference type="ARBA" id="ARBA00022842"/>
    </source>
</evidence>
<evidence type="ECO:0000313" key="17">
    <source>
        <dbReference type="EMBL" id="SEJ09986.1"/>
    </source>
</evidence>
<dbReference type="AlphaFoldDB" id="A0A1H6W2C0"/>
<dbReference type="STRING" id="170623.SAMN04244579_03119"/>
<dbReference type="GO" id="GO:0006261">
    <property type="term" value="P:DNA-templated DNA replication"/>
    <property type="evidence" value="ECO:0007669"/>
    <property type="project" value="UniProtKB-UniRule"/>
</dbReference>
<evidence type="ECO:0000256" key="5">
    <source>
        <dbReference type="ARBA" id="ARBA00022679"/>
    </source>
</evidence>
<dbReference type="InterPro" id="IPR017961">
    <property type="entry name" value="DNA_pol_Y-fam_little_finger"/>
</dbReference>
<feature type="active site" evidence="15">
    <location>
        <position position="143"/>
    </location>
</feature>
<dbReference type="Proteomes" id="UP000199005">
    <property type="component" value="Unassembled WGS sequence"/>
</dbReference>
<feature type="site" description="Substrate discrimination" evidence="15">
    <location>
        <position position="52"/>
    </location>
</feature>
<dbReference type="InterPro" id="IPR036775">
    <property type="entry name" value="DNA_pol_Y-fam_lit_finger_sf"/>
</dbReference>
<evidence type="ECO:0000256" key="2">
    <source>
        <dbReference type="ARBA" id="ARBA00010945"/>
    </source>
</evidence>
<keyword evidence="6 15" id="KW-0548">Nucleotidyltransferase</keyword>
<dbReference type="Gene3D" id="1.10.150.20">
    <property type="entry name" value="5' to 3' exonuclease, C-terminal subdomain"/>
    <property type="match status" value="1"/>
</dbReference>
<dbReference type="PROSITE" id="PS50173">
    <property type="entry name" value="UMUC"/>
    <property type="match status" value="1"/>
</dbReference>
<comment type="function">
    <text evidence="15">Poorly processive, error-prone DNA polymerase involved in untargeted mutagenesis. Copies undamaged DNA at stalled replication forks, which arise in vivo from mismatched or misaligned primer ends. These misaligned primers can be extended by PolIV. Exhibits no 3'-5' exonuclease (proofreading) activity. May be involved in translesional synthesis, in conjunction with the beta clamp from PolIII.</text>
</comment>
<keyword evidence="11 15" id="KW-0239">DNA-directed DNA polymerase</keyword>
<keyword evidence="13 15" id="KW-0234">DNA repair</keyword>
<comment type="cofactor">
    <cofactor evidence="15">
        <name>Mg(2+)</name>
        <dbReference type="ChEBI" id="CHEBI:18420"/>
    </cofactor>
    <text evidence="15">Binds 2 magnesium ions per subunit.</text>
</comment>
<dbReference type="Gene3D" id="3.40.1170.60">
    <property type="match status" value="1"/>
</dbReference>
<organism evidence="17 18">
    <name type="scientific">Azotobacter beijerinckii</name>
    <dbReference type="NCBI Taxonomy" id="170623"/>
    <lineage>
        <taxon>Bacteria</taxon>
        <taxon>Pseudomonadati</taxon>
        <taxon>Pseudomonadota</taxon>
        <taxon>Gammaproteobacteria</taxon>
        <taxon>Pseudomonadales</taxon>
        <taxon>Pseudomonadaceae</taxon>
        <taxon>Azotobacter</taxon>
    </lineage>
</organism>
<evidence type="ECO:0000256" key="15">
    <source>
        <dbReference type="HAMAP-Rule" id="MF_01113"/>
    </source>
</evidence>
<dbReference type="Gene3D" id="3.30.1490.100">
    <property type="entry name" value="DNA polymerase, Y-family, little finger domain"/>
    <property type="match status" value="1"/>
</dbReference>
<dbReference type="GO" id="GO:0006281">
    <property type="term" value="P:DNA repair"/>
    <property type="evidence" value="ECO:0007669"/>
    <property type="project" value="UniProtKB-UniRule"/>
</dbReference>
<dbReference type="EC" id="2.7.7.7" evidence="15"/>
<dbReference type="GO" id="GO:0003684">
    <property type="term" value="F:damaged DNA binding"/>
    <property type="evidence" value="ECO:0007669"/>
    <property type="project" value="InterPro"/>
</dbReference>
<protein>
    <recommendedName>
        <fullName evidence="15">DNA polymerase IV</fullName>
        <shortName evidence="15">Pol IV</shortName>
        <ecNumber evidence="15">2.7.7.7</ecNumber>
    </recommendedName>
</protein>
<dbReference type="PANTHER" id="PTHR11076">
    <property type="entry name" value="DNA REPAIR POLYMERASE UMUC / TRANSFERASE FAMILY MEMBER"/>
    <property type="match status" value="1"/>
</dbReference>
<evidence type="ECO:0000256" key="14">
    <source>
        <dbReference type="ARBA" id="ARBA00049244"/>
    </source>
</evidence>
<feature type="binding site" evidence="15">
    <location>
        <position position="142"/>
    </location>
    <ligand>
        <name>Mg(2+)</name>
        <dbReference type="ChEBI" id="CHEBI:18420"/>
    </ligand>
</feature>
<dbReference type="Pfam" id="PF00817">
    <property type="entry name" value="IMS"/>
    <property type="match status" value="1"/>
</dbReference>
<dbReference type="Gene3D" id="3.30.70.270">
    <property type="match status" value="1"/>
</dbReference>
<evidence type="ECO:0000256" key="9">
    <source>
        <dbReference type="ARBA" id="ARBA00022763"/>
    </source>
</evidence>
<feature type="domain" description="UmuC" evidence="16">
    <location>
        <begin position="43"/>
        <end position="224"/>
    </location>
</feature>
<evidence type="ECO:0000313" key="18">
    <source>
        <dbReference type="Proteomes" id="UP000199005"/>
    </source>
</evidence>
<keyword evidence="12 15" id="KW-0238">DNA-binding</keyword>
<dbReference type="InterPro" id="IPR022880">
    <property type="entry name" value="DNApol_IV"/>
</dbReference>
<evidence type="ECO:0000256" key="4">
    <source>
        <dbReference type="ARBA" id="ARBA00022490"/>
    </source>
</evidence>
<feature type="binding site" evidence="15">
    <location>
        <position position="47"/>
    </location>
    <ligand>
        <name>Mg(2+)</name>
        <dbReference type="ChEBI" id="CHEBI:18420"/>
    </ligand>
</feature>
<evidence type="ECO:0000256" key="13">
    <source>
        <dbReference type="ARBA" id="ARBA00023204"/>
    </source>
</evidence>
<comment type="similarity">
    <text evidence="2 15">Belongs to the DNA polymerase type-Y family.</text>
</comment>
<comment type="subunit">
    <text evidence="15">Monomer.</text>
</comment>
<sequence length="389" mass="43514">MSRLWPAVSAPIGQGRNTREFLFNAISRGGLLKNQHVTQQRKIIHVDCDCFYAAIEMRDDPRLASRPLAVGGAPERRGVIATCNYEARAHGVRSAMPARQALKLCPELLIVRPRFDAYRAASREIHRILRDYTEFVEPLSLDEAYLDVSASPHFSGSATRIAQEIRRRVWQELRITVSAGVAPNKFLAKIASDWRKPDGLFVIPPAEVEAFVADLPVSRLHGVGKVTAERLGRLGIRTCAELREWSRLALVREFGSLGERLGQLARGVDERPVEVDNRRQSLSVEHTYEQDLPNLAACLERLPLLLEELDGRLAGLEGSYRPDKPFVKVRFHDFTQTTLEQAGAGRDLDSYRVLLGTAFARGARPVRLLGIGVRLLDLRGGEQLELFAD</sequence>
<dbReference type="InterPro" id="IPR053848">
    <property type="entry name" value="IMS_HHH_1"/>
</dbReference>
<dbReference type="FunFam" id="3.40.1170.60:FF:000001">
    <property type="entry name" value="DNA polymerase IV"/>
    <property type="match status" value="1"/>
</dbReference>
<reference evidence="17 18" key="1">
    <citation type="submission" date="2016-10" db="EMBL/GenBank/DDBJ databases">
        <authorList>
            <person name="de Groot N.N."/>
        </authorList>
    </citation>
    <scope>NUCLEOTIDE SEQUENCE [LARGE SCALE GENOMIC DNA]</scope>
    <source>
        <strain evidence="17 18">DSM 1041</strain>
    </source>
</reference>
<comment type="subcellular location">
    <subcellularLocation>
        <location evidence="1 15">Cytoplasm</location>
    </subcellularLocation>
</comment>
<evidence type="ECO:0000259" key="16">
    <source>
        <dbReference type="PROSITE" id="PS50173"/>
    </source>
</evidence>
<keyword evidence="10 15" id="KW-0460">Magnesium</keyword>
<proteinExistence type="inferred from homology"/>
<keyword evidence="7 15" id="KW-0235">DNA replication</keyword>
<keyword evidence="3 15" id="KW-0515">Mutator protein</keyword>
<dbReference type="PANTHER" id="PTHR11076:SF33">
    <property type="entry name" value="DNA POLYMERASE KAPPA"/>
    <property type="match status" value="1"/>
</dbReference>
<dbReference type="FunFam" id="1.10.150.20:FF:000019">
    <property type="entry name" value="DNA polymerase IV"/>
    <property type="match status" value="1"/>
</dbReference>
<evidence type="ECO:0000256" key="3">
    <source>
        <dbReference type="ARBA" id="ARBA00022457"/>
    </source>
</evidence>
<dbReference type="SUPFAM" id="SSF100879">
    <property type="entry name" value="Lesion bypass DNA polymerase (Y-family), little finger domain"/>
    <property type="match status" value="1"/>
</dbReference>
<keyword evidence="4 15" id="KW-0963">Cytoplasm</keyword>
<dbReference type="InterPro" id="IPR001126">
    <property type="entry name" value="UmuC"/>
</dbReference>
<dbReference type="GO" id="GO:0042276">
    <property type="term" value="P:error-prone translesion synthesis"/>
    <property type="evidence" value="ECO:0007669"/>
    <property type="project" value="TreeGrafter"/>
</dbReference>
<dbReference type="Pfam" id="PF11799">
    <property type="entry name" value="IMS_C"/>
    <property type="match status" value="1"/>
</dbReference>
<dbReference type="GO" id="GO:0009432">
    <property type="term" value="P:SOS response"/>
    <property type="evidence" value="ECO:0007669"/>
    <property type="project" value="TreeGrafter"/>
</dbReference>
<evidence type="ECO:0000256" key="8">
    <source>
        <dbReference type="ARBA" id="ARBA00022723"/>
    </source>
</evidence>